<dbReference type="EMBL" id="CAJVPY010012556">
    <property type="protein sequence ID" value="CAG8734945.1"/>
    <property type="molecule type" value="Genomic_DNA"/>
</dbReference>
<comment type="caution">
    <text evidence="1">The sequence shown here is derived from an EMBL/GenBank/DDBJ whole genome shotgun (WGS) entry which is preliminary data.</text>
</comment>
<organism evidence="1 2">
    <name type="scientific">Dentiscutata erythropus</name>
    <dbReference type="NCBI Taxonomy" id="1348616"/>
    <lineage>
        <taxon>Eukaryota</taxon>
        <taxon>Fungi</taxon>
        <taxon>Fungi incertae sedis</taxon>
        <taxon>Mucoromycota</taxon>
        <taxon>Glomeromycotina</taxon>
        <taxon>Glomeromycetes</taxon>
        <taxon>Diversisporales</taxon>
        <taxon>Gigasporaceae</taxon>
        <taxon>Dentiscutata</taxon>
    </lineage>
</organism>
<dbReference type="Proteomes" id="UP000789405">
    <property type="component" value="Unassembled WGS sequence"/>
</dbReference>
<evidence type="ECO:0000313" key="1">
    <source>
        <dbReference type="EMBL" id="CAG8734945.1"/>
    </source>
</evidence>
<sequence length="93" mass="11219">MDEMEELIEPLKYQIIKMKDIQVLVKEIDRIKTLENQKENLTSIIPDNKMDEIEKSIEPINKMNEVQDLVKNRKLPVRETWIQKIKKELEELE</sequence>
<keyword evidence="2" id="KW-1185">Reference proteome</keyword>
<reference evidence="1" key="1">
    <citation type="submission" date="2021-06" db="EMBL/GenBank/DDBJ databases">
        <authorList>
            <person name="Kallberg Y."/>
            <person name="Tangrot J."/>
            <person name="Rosling A."/>
        </authorList>
    </citation>
    <scope>NUCLEOTIDE SEQUENCE</scope>
    <source>
        <strain evidence="1">MA453B</strain>
    </source>
</reference>
<dbReference type="AlphaFoldDB" id="A0A9N9IFK3"/>
<name>A0A9N9IFK3_9GLOM</name>
<protein>
    <submittedName>
        <fullName evidence="1">687_t:CDS:1</fullName>
    </submittedName>
</protein>
<evidence type="ECO:0000313" key="2">
    <source>
        <dbReference type="Proteomes" id="UP000789405"/>
    </source>
</evidence>
<accession>A0A9N9IFK3</accession>
<feature type="non-terminal residue" evidence="1">
    <location>
        <position position="93"/>
    </location>
</feature>
<gene>
    <name evidence="1" type="ORF">DERYTH_LOCUS15462</name>
</gene>
<proteinExistence type="predicted"/>